<evidence type="ECO:0000259" key="1">
    <source>
        <dbReference type="Pfam" id="PF22150"/>
    </source>
</evidence>
<accession>A0A4P7XMK5</accession>
<dbReference type="KEGG" id="hmi:soil367_03650"/>
<organism evidence="2 3">
    <name type="scientific">Hydrocarboniclastica marina</name>
    <dbReference type="NCBI Taxonomy" id="2259620"/>
    <lineage>
        <taxon>Bacteria</taxon>
        <taxon>Pseudomonadati</taxon>
        <taxon>Pseudomonadota</taxon>
        <taxon>Gammaproteobacteria</taxon>
        <taxon>Alteromonadales</taxon>
        <taxon>Alteromonadaceae</taxon>
        <taxon>Hydrocarboniclastica</taxon>
    </lineage>
</organism>
<evidence type="ECO:0000313" key="3">
    <source>
        <dbReference type="Proteomes" id="UP000298049"/>
    </source>
</evidence>
<reference evidence="2 3" key="1">
    <citation type="submission" date="2018-07" db="EMBL/GenBank/DDBJ databases">
        <title>Marsedoiliclastica nanhaica gen. nov. sp. nov., a novel marine hydrocarbonoclastic bacterium isolated from an in-situ enriched hydrocarbon-degrading consortium in deep-sea sediment.</title>
        <authorList>
            <person name="Dong C."/>
            <person name="Ma T."/>
            <person name="Liu R."/>
            <person name="Shao Z."/>
        </authorList>
    </citation>
    <scope>NUCLEOTIDE SEQUENCE [LARGE SCALE GENOMIC DNA]</scope>
    <source>
        <strain evidence="3">soil36-7</strain>
    </source>
</reference>
<dbReference type="Pfam" id="PF22150">
    <property type="entry name" value="Tt1218-like"/>
    <property type="match status" value="1"/>
</dbReference>
<proteinExistence type="predicted"/>
<dbReference type="OrthoDB" id="8547299at2"/>
<dbReference type="InterPro" id="IPR012902">
    <property type="entry name" value="N_methyl_site"/>
</dbReference>
<dbReference type="Proteomes" id="UP000298049">
    <property type="component" value="Chromosome"/>
</dbReference>
<protein>
    <submittedName>
        <fullName evidence="2">Type IV pilus modification protein PilV</fullName>
    </submittedName>
</protein>
<dbReference type="AlphaFoldDB" id="A0A4P7XMK5"/>
<sequence>MALKNSTSGGARRQAGIGMIEVLVAVLILAIGLLGLAALQVSSMQFTTAAQARSQATLLAHDMLERMRVNRTNIDGYNSPLPGDPAACDVDHDPGNNNVPADDLAEWRNQLACLLPLGNGGIEVVGQQATVSVEWVEDRNEPDDPISFSFTAGL</sequence>
<feature type="domain" description="Type IV pilin Tt1218-like" evidence="1">
    <location>
        <begin position="38"/>
        <end position="81"/>
    </location>
</feature>
<dbReference type="InterPro" id="IPR013362">
    <property type="entry name" value="Pilus_4_PilV"/>
</dbReference>
<dbReference type="EMBL" id="CP031093">
    <property type="protein sequence ID" value="QCF27802.1"/>
    <property type="molecule type" value="Genomic_DNA"/>
</dbReference>
<keyword evidence="3" id="KW-1185">Reference proteome</keyword>
<dbReference type="NCBIfam" id="TIGR02523">
    <property type="entry name" value="type_IV_pilV"/>
    <property type="match status" value="1"/>
</dbReference>
<dbReference type="InterPro" id="IPR054402">
    <property type="entry name" value="Tt1218-like_dom"/>
</dbReference>
<gene>
    <name evidence="2" type="primary">pilV</name>
    <name evidence="2" type="ORF">soil367_03650</name>
</gene>
<name>A0A4P7XMK5_9ALTE</name>
<dbReference type="Pfam" id="PF07963">
    <property type="entry name" value="N_methyl"/>
    <property type="match status" value="1"/>
</dbReference>
<evidence type="ECO:0000313" key="2">
    <source>
        <dbReference type="EMBL" id="QCF27802.1"/>
    </source>
</evidence>